<organism evidence="1 2">
    <name type="scientific">Fischerella thermalis CCMEE 5318</name>
    <dbReference type="NCBI Taxonomy" id="2019666"/>
    <lineage>
        <taxon>Bacteria</taxon>
        <taxon>Bacillati</taxon>
        <taxon>Cyanobacteriota</taxon>
        <taxon>Cyanophyceae</taxon>
        <taxon>Nostocales</taxon>
        <taxon>Hapalosiphonaceae</taxon>
        <taxon>Fischerella</taxon>
    </lineage>
</organism>
<name>A0A2N6L5I1_9CYAN</name>
<dbReference type="Proteomes" id="UP000235081">
    <property type="component" value="Unassembled WGS sequence"/>
</dbReference>
<dbReference type="AlphaFoldDB" id="A0A2N6L5I1"/>
<reference evidence="1 2" key="1">
    <citation type="submission" date="2017-07" db="EMBL/GenBank/DDBJ databases">
        <title>Genomes of Fischerella (Mastigocladus) sp. strains.</title>
        <authorList>
            <person name="Miller S.R."/>
        </authorList>
    </citation>
    <scope>NUCLEOTIDE SEQUENCE [LARGE SCALE GENOMIC DNA]</scope>
    <source>
        <strain evidence="1 2">CCMEE 5318</strain>
    </source>
</reference>
<accession>A0A2N6L5I1</accession>
<protein>
    <submittedName>
        <fullName evidence="1">Uncharacterized protein</fullName>
    </submittedName>
</protein>
<sequence length="70" mass="8146">MSLKSVNNFKKKLNTLQRWNILRSLCTQSKNAGHKVDFIVCRGGFAPNQEIKPLDFAIHHFYKKSNIVDR</sequence>
<evidence type="ECO:0000313" key="2">
    <source>
        <dbReference type="Proteomes" id="UP000235081"/>
    </source>
</evidence>
<comment type="caution">
    <text evidence="1">The sequence shown here is derived from an EMBL/GenBank/DDBJ whole genome shotgun (WGS) entry which is preliminary data.</text>
</comment>
<evidence type="ECO:0000313" key="1">
    <source>
        <dbReference type="EMBL" id="PMB17048.1"/>
    </source>
</evidence>
<gene>
    <name evidence="1" type="ORF">CEN46_24450</name>
</gene>
<proteinExistence type="predicted"/>
<dbReference type="EMBL" id="NMQE01000858">
    <property type="protein sequence ID" value="PMB17048.1"/>
    <property type="molecule type" value="Genomic_DNA"/>
</dbReference>